<feature type="transmembrane region" description="Helical" evidence="7">
    <location>
        <begin position="270"/>
        <end position="291"/>
    </location>
</feature>
<organism evidence="9 10">
    <name type="scientific">Leptothoe spongobia TAU-MAC 1115</name>
    <dbReference type="NCBI Taxonomy" id="1967444"/>
    <lineage>
        <taxon>Bacteria</taxon>
        <taxon>Bacillati</taxon>
        <taxon>Cyanobacteriota</taxon>
        <taxon>Cyanophyceae</taxon>
        <taxon>Nodosilineales</taxon>
        <taxon>Cymatolegaceae</taxon>
        <taxon>Leptothoe</taxon>
        <taxon>Leptothoe spongobia</taxon>
    </lineage>
</organism>
<feature type="transmembrane region" description="Helical" evidence="7">
    <location>
        <begin position="297"/>
        <end position="318"/>
    </location>
</feature>
<keyword evidence="4 7" id="KW-0812">Transmembrane</keyword>
<feature type="domain" description="Acyltransferase 3" evidence="8">
    <location>
        <begin position="21"/>
        <end position="381"/>
    </location>
</feature>
<comment type="subcellular location">
    <subcellularLocation>
        <location evidence="1">Cell membrane</location>
        <topology evidence="1">Multi-pass membrane protein</topology>
    </subcellularLocation>
</comment>
<evidence type="ECO:0000256" key="2">
    <source>
        <dbReference type="ARBA" id="ARBA00007400"/>
    </source>
</evidence>
<protein>
    <submittedName>
        <fullName evidence="9">Acyltransferase</fullName>
    </submittedName>
</protein>
<dbReference type="InterPro" id="IPR002656">
    <property type="entry name" value="Acyl_transf_3_dom"/>
</dbReference>
<feature type="transmembrane region" description="Helical" evidence="7">
    <location>
        <begin position="83"/>
        <end position="104"/>
    </location>
</feature>
<feature type="transmembrane region" description="Helical" evidence="7">
    <location>
        <begin position="330"/>
        <end position="349"/>
    </location>
</feature>
<keyword evidence="9" id="KW-0808">Transferase</keyword>
<dbReference type="GO" id="GO:0009246">
    <property type="term" value="P:enterobacterial common antigen biosynthetic process"/>
    <property type="evidence" value="ECO:0007669"/>
    <property type="project" value="TreeGrafter"/>
</dbReference>
<feature type="transmembrane region" description="Helical" evidence="7">
    <location>
        <begin position="20"/>
        <end position="39"/>
    </location>
</feature>
<gene>
    <name evidence="9" type="ORF">IXB50_18585</name>
</gene>
<reference evidence="9" key="2">
    <citation type="journal article" date="2021" name="Mar. Drugs">
        <title>Genome Reduction and Secondary Metabolism of the Marine Sponge-Associated Cyanobacterium Leptothoe.</title>
        <authorList>
            <person name="Konstantinou D."/>
            <person name="Popin R.V."/>
            <person name="Fewer D.P."/>
            <person name="Sivonen K."/>
            <person name="Gkelis S."/>
        </authorList>
    </citation>
    <scope>NUCLEOTIDE SEQUENCE</scope>
    <source>
        <strain evidence="9">TAU-MAC 1115</strain>
    </source>
</reference>
<feature type="transmembrane region" description="Helical" evidence="7">
    <location>
        <begin position="361"/>
        <end position="385"/>
    </location>
</feature>
<comment type="caution">
    <text evidence="9">The sequence shown here is derived from an EMBL/GenBank/DDBJ whole genome shotgun (WGS) entry which is preliminary data.</text>
</comment>
<evidence type="ECO:0000256" key="3">
    <source>
        <dbReference type="ARBA" id="ARBA00022475"/>
    </source>
</evidence>
<dbReference type="PANTHER" id="PTHR40074:SF2">
    <property type="entry name" value="O-ACETYLTRANSFERASE WECH"/>
    <property type="match status" value="1"/>
</dbReference>
<evidence type="ECO:0000313" key="9">
    <source>
        <dbReference type="EMBL" id="MBT9317434.1"/>
    </source>
</evidence>
<name>A0A947DIU1_9CYAN</name>
<dbReference type="EMBL" id="JADOES010000046">
    <property type="protein sequence ID" value="MBT9317434.1"/>
    <property type="molecule type" value="Genomic_DNA"/>
</dbReference>
<evidence type="ECO:0000259" key="8">
    <source>
        <dbReference type="Pfam" id="PF01757"/>
    </source>
</evidence>
<evidence type="ECO:0000256" key="7">
    <source>
        <dbReference type="SAM" id="Phobius"/>
    </source>
</evidence>
<evidence type="ECO:0000256" key="1">
    <source>
        <dbReference type="ARBA" id="ARBA00004651"/>
    </source>
</evidence>
<sequence>MTRRFSRSSALKRSATVQRLAWLDGLRMFAAVMILLYHAQLLFTQYRYTPQPTGLFHNLQQLIPEVNSLTTLSGWIHLLGTPALFGFQFVDVFVLLSGFSLMLATRQRSFDWLAFWQKRLSRLLWPFWTVALLAYPILWVVGAATQSYIPPTWNLFAASTFPLLFDYHGSLLLPISGPWWFIPLILSFTLCFPVLHRLMYRWGGRNLVVISLVVTLGYRALATYVFGGQPTYTMLDTAHGPLPFYVLLAKLSTFVIGMVAAQAYKHGRGVLFWSQAKALQVGTLLYGVGFICQFYKLGWLVCDLLVPLGLTLVCMVVCRWLTTARWSHHLALSLGKYSYSFFLIHNFVVDRTLGLVVQGDGVRYAIALPLMILGTLILAAIADAVTPLLQRALRLLWQDIDYLLARKPAVAIPSWVPSVGDTVRYLDQQWTVQAVEVLLDDGNYYLCKIANDQQTRWVSQEQLQLMAPTVMARR</sequence>
<evidence type="ECO:0000256" key="5">
    <source>
        <dbReference type="ARBA" id="ARBA00022989"/>
    </source>
</evidence>
<feature type="transmembrane region" description="Helical" evidence="7">
    <location>
        <begin position="207"/>
        <end position="227"/>
    </location>
</feature>
<feature type="transmembrane region" description="Helical" evidence="7">
    <location>
        <begin position="125"/>
        <end position="149"/>
    </location>
</feature>
<evidence type="ECO:0000256" key="4">
    <source>
        <dbReference type="ARBA" id="ARBA00022692"/>
    </source>
</evidence>
<dbReference type="GO" id="GO:0016413">
    <property type="term" value="F:O-acetyltransferase activity"/>
    <property type="evidence" value="ECO:0007669"/>
    <property type="project" value="TreeGrafter"/>
</dbReference>
<dbReference type="GO" id="GO:0005886">
    <property type="term" value="C:plasma membrane"/>
    <property type="evidence" value="ECO:0007669"/>
    <property type="project" value="UniProtKB-SubCell"/>
</dbReference>
<keyword evidence="10" id="KW-1185">Reference proteome</keyword>
<feature type="transmembrane region" description="Helical" evidence="7">
    <location>
        <begin position="169"/>
        <end position="195"/>
    </location>
</feature>
<dbReference type="Pfam" id="PF01757">
    <property type="entry name" value="Acyl_transf_3"/>
    <property type="match status" value="1"/>
</dbReference>
<evidence type="ECO:0000256" key="6">
    <source>
        <dbReference type="ARBA" id="ARBA00023136"/>
    </source>
</evidence>
<dbReference type="AlphaFoldDB" id="A0A947DIU1"/>
<reference evidence="9" key="1">
    <citation type="submission" date="2020-11" db="EMBL/GenBank/DDBJ databases">
        <authorList>
            <person name="Konstantinou D."/>
            <person name="Gkelis S."/>
            <person name="Popin R."/>
            <person name="Fewer D."/>
            <person name="Sivonen K."/>
        </authorList>
    </citation>
    <scope>NUCLEOTIDE SEQUENCE</scope>
    <source>
        <strain evidence="9">TAU-MAC 1115</strain>
    </source>
</reference>
<accession>A0A947DIU1</accession>
<keyword evidence="3" id="KW-1003">Cell membrane</keyword>
<proteinExistence type="inferred from homology"/>
<dbReference type="RefSeq" id="WP_215610498.1">
    <property type="nucleotide sequence ID" value="NZ_JADOES010000046.1"/>
</dbReference>
<keyword evidence="9" id="KW-0012">Acyltransferase</keyword>
<feature type="transmembrane region" description="Helical" evidence="7">
    <location>
        <begin position="242"/>
        <end position="263"/>
    </location>
</feature>
<comment type="similarity">
    <text evidence="2">Belongs to the acyltransferase 3 family.</text>
</comment>
<dbReference type="PANTHER" id="PTHR40074">
    <property type="entry name" value="O-ACETYLTRANSFERASE WECH"/>
    <property type="match status" value="1"/>
</dbReference>
<evidence type="ECO:0000313" key="10">
    <source>
        <dbReference type="Proteomes" id="UP000717364"/>
    </source>
</evidence>
<keyword evidence="6 7" id="KW-0472">Membrane</keyword>
<keyword evidence="5 7" id="KW-1133">Transmembrane helix</keyword>
<dbReference type="Proteomes" id="UP000717364">
    <property type="component" value="Unassembled WGS sequence"/>
</dbReference>